<feature type="chain" id="PRO_5046663564" description="Lipoprotein" evidence="2">
    <location>
        <begin position="23"/>
        <end position="68"/>
    </location>
</feature>
<dbReference type="Proteomes" id="UP001165583">
    <property type="component" value="Unassembled WGS sequence"/>
</dbReference>
<keyword evidence="2" id="KW-0732">Signal</keyword>
<feature type="region of interest" description="Disordered" evidence="1">
    <location>
        <begin position="47"/>
        <end position="68"/>
    </location>
</feature>
<evidence type="ECO:0000256" key="1">
    <source>
        <dbReference type="SAM" id="MobiDB-lite"/>
    </source>
</evidence>
<keyword evidence="4" id="KW-1185">Reference proteome</keyword>
<comment type="caution">
    <text evidence="3">The sequence shown here is derived from an EMBL/GenBank/DDBJ whole genome shotgun (WGS) entry which is preliminary data.</text>
</comment>
<dbReference type="RefSeq" id="WP_260047093.1">
    <property type="nucleotide sequence ID" value="NZ_JANZXA010000011.1"/>
</dbReference>
<evidence type="ECO:0000313" key="3">
    <source>
        <dbReference type="EMBL" id="MCT2401075.1"/>
    </source>
</evidence>
<organism evidence="3 4">
    <name type="scientific">Novosphingobium mangrovi</name>
    <name type="common">ex Huang et al. 2023</name>
    <dbReference type="NCBI Taxonomy" id="2976432"/>
    <lineage>
        <taxon>Bacteria</taxon>
        <taxon>Pseudomonadati</taxon>
        <taxon>Pseudomonadota</taxon>
        <taxon>Alphaproteobacteria</taxon>
        <taxon>Sphingomonadales</taxon>
        <taxon>Sphingomonadaceae</taxon>
        <taxon>Novosphingobium</taxon>
    </lineage>
</organism>
<reference evidence="3" key="1">
    <citation type="submission" date="2022-09" db="EMBL/GenBank/DDBJ databases">
        <title>Novosphingobium sp. Nov., a polycyclic aromatic hydrocarbon-degrading bacterium isolated form mangrove sediments in HongKong.</title>
        <authorList>
            <person name="Hu Z."/>
        </authorList>
    </citation>
    <scope>NUCLEOTIDE SEQUENCE</scope>
    <source>
        <strain evidence="3">HK4-1</strain>
    </source>
</reference>
<gene>
    <name evidence="3" type="ORF">NZK81_16120</name>
</gene>
<proteinExistence type="predicted"/>
<evidence type="ECO:0000256" key="2">
    <source>
        <dbReference type="SAM" id="SignalP"/>
    </source>
</evidence>
<evidence type="ECO:0008006" key="5">
    <source>
        <dbReference type="Google" id="ProtNLM"/>
    </source>
</evidence>
<evidence type="ECO:0000313" key="4">
    <source>
        <dbReference type="Proteomes" id="UP001165583"/>
    </source>
</evidence>
<name>A0ABT2I8C7_9SPHN</name>
<sequence>MRRLAYRARATLAALTFALTLAACKREPDFNERYEAASAKVTQTAREIDDRIAATGVPEPDAPDGPGE</sequence>
<protein>
    <recommendedName>
        <fullName evidence="5">Lipoprotein</fullName>
    </recommendedName>
</protein>
<accession>A0ABT2I8C7</accession>
<feature type="signal peptide" evidence="2">
    <location>
        <begin position="1"/>
        <end position="22"/>
    </location>
</feature>
<dbReference type="PROSITE" id="PS51257">
    <property type="entry name" value="PROKAR_LIPOPROTEIN"/>
    <property type="match status" value="1"/>
</dbReference>
<dbReference type="EMBL" id="JANZXA010000011">
    <property type="protein sequence ID" value="MCT2401075.1"/>
    <property type="molecule type" value="Genomic_DNA"/>
</dbReference>